<dbReference type="EMBL" id="LKAJ02000001">
    <property type="protein sequence ID" value="MCS5710320.1"/>
    <property type="molecule type" value="Genomic_DNA"/>
</dbReference>
<evidence type="ECO:0000313" key="9">
    <source>
        <dbReference type="Proteomes" id="UP000051497"/>
    </source>
</evidence>
<protein>
    <submittedName>
        <fullName evidence="7">Aminopyrrolnitrin oxygenase PrnD</fullName>
        <ecNumber evidence="7">1.14.13.-</ecNumber>
    </submittedName>
    <submittedName>
        <fullName evidence="8">Aromatic ring-hydroxylating dioxygenase subunit alpha</fullName>
    </submittedName>
</protein>
<comment type="caution">
    <text evidence="7">The sequence shown here is derived from an EMBL/GenBank/DDBJ whole genome shotgun (WGS) entry which is preliminary data.</text>
</comment>
<evidence type="ECO:0000256" key="5">
    <source>
        <dbReference type="ARBA" id="ARBA00023014"/>
    </source>
</evidence>
<dbReference type="InterPro" id="IPR017941">
    <property type="entry name" value="Rieske_2Fe-2S"/>
</dbReference>
<evidence type="ECO:0000256" key="2">
    <source>
        <dbReference type="ARBA" id="ARBA00022723"/>
    </source>
</evidence>
<dbReference type="Pfam" id="PF00355">
    <property type="entry name" value="Rieske"/>
    <property type="match status" value="1"/>
</dbReference>
<dbReference type="PANTHER" id="PTHR21266:SF60">
    <property type="entry name" value="3-KETOSTEROID-9-ALPHA-MONOOXYGENASE, OXYGENASE COMPONENT"/>
    <property type="match status" value="1"/>
</dbReference>
<dbReference type="PROSITE" id="PS51296">
    <property type="entry name" value="RIESKE"/>
    <property type="match status" value="1"/>
</dbReference>
<evidence type="ECO:0000256" key="4">
    <source>
        <dbReference type="ARBA" id="ARBA00023004"/>
    </source>
</evidence>
<dbReference type="CDD" id="cd03469">
    <property type="entry name" value="Rieske_RO_Alpha_N"/>
    <property type="match status" value="1"/>
</dbReference>
<dbReference type="GO" id="GO:0051537">
    <property type="term" value="F:2 iron, 2 sulfur cluster binding"/>
    <property type="evidence" value="ECO:0007669"/>
    <property type="project" value="UniProtKB-KW"/>
</dbReference>
<evidence type="ECO:0000256" key="3">
    <source>
        <dbReference type="ARBA" id="ARBA00023002"/>
    </source>
</evidence>
<feature type="domain" description="Rieske" evidence="6">
    <location>
        <begin position="17"/>
        <end position="120"/>
    </location>
</feature>
<proteinExistence type="predicted"/>
<dbReference type="EMBL" id="LKAJ01000003">
    <property type="protein sequence ID" value="KRG21991.1"/>
    <property type="molecule type" value="Genomic_DNA"/>
</dbReference>
<sequence>MMNTLSFNSATDIPLGWIWVFPAKQIKRKQIHAVNLMGREIIVFRGEDNQLGALDAYCPHMGAHLVDGKVEGNGIRCFFHNWKFNRDGNCIDIPCLKTLPAKKIQQRSFTVKEKYGLIWLWTGETSPSFDIPCVPELTNQALDFSLGNQWQKKCHPNVVMINAIDEHHFQTVHKLPGHVLNMSPKVIDDINIHFENQGKPSAHHWFGRLMQRFYQGPITYQMSYWYGLVGTVTLGPDFMHLHLMFALRPQADGSTLGKTIAFTKQRAGLLGRIFNTALLQVTKLAGFYFAIGDTKVFQKIRFDLKHPIKHDKTVLAFIKHLEKQPKVDWQASLKQSSHENVTKRMIHEH</sequence>
<keyword evidence="3 7" id="KW-0560">Oxidoreductase</keyword>
<dbReference type="InterPro" id="IPR050584">
    <property type="entry name" value="Cholesterol_7-desaturase"/>
</dbReference>
<organism evidence="7">
    <name type="scientific">Candidatus Berkiella aquae</name>
    <dbReference type="NCBI Taxonomy" id="295108"/>
    <lineage>
        <taxon>Bacteria</taxon>
        <taxon>Pseudomonadati</taxon>
        <taxon>Pseudomonadota</taxon>
        <taxon>Gammaproteobacteria</taxon>
        <taxon>Candidatus Berkiellales</taxon>
        <taxon>Candidatus Berkiellaceae</taxon>
        <taxon>Candidatus Berkiella</taxon>
    </lineage>
</organism>
<accession>A0A0Q9YZ03</accession>
<dbReference type="SUPFAM" id="SSF50022">
    <property type="entry name" value="ISP domain"/>
    <property type="match status" value="1"/>
</dbReference>
<dbReference type="Gene3D" id="2.102.10.10">
    <property type="entry name" value="Rieske [2Fe-2S] iron-sulphur domain"/>
    <property type="match status" value="1"/>
</dbReference>
<keyword evidence="8" id="KW-0223">Dioxygenase</keyword>
<dbReference type="EC" id="1.14.13.-" evidence="7"/>
<evidence type="ECO:0000313" key="8">
    <source>
        <dbReference type="EMBL" id="MCS5710320.1"/>
    </source>
</evidence>
<dbReference type="PANTHER" id="PTHR21266">
    <property type="entry name" value="IRON-SULFUR DOMAIN CONTAINING PROTEIN"/>
    <property type="match status" value="1"/>
</dbReference>
<dbReference type="Proteomes" id="UP000051497">
    <property type="component" value="Unassembled WGS sequence"/>
</dbReference>
<dbReference type="RefSeq" id="WP_083482825.1">
    <property type="nucleotide sequence ID" value="NZ_LKAJ02000001.1"/>
</dbReference>
<dbReference type="AlphaFoldDB" id="A0A0Q9YZ03"/>
<keyword evidence="5" id="KW-0411">Iron-sulfur</keyword>
<dbReference type="InterPro" id="IPR036922">
    <property type="entry name" value="Rieske_2Fe-2S_sf"/>
</dbReference>
<evidence type="ECO:0000256" key="1">
    <source>
        <dbReference type="ARBA" id="ARBA00022714"/>
    </source>
</evidence>
<keyword evidence="2" id="KW-0479">Metal-binding</keyword>
<name>A0A0Q9YZ03_9GAMM</name>
<reference evidence="8" key="2">
    <citation type="journal article" date="2016" name="Genome Announc.">
        <title>Draft Genome Sequences of Two Novel Amoeba-Resistant Intranuclear Bacteria, 'Candidatus Berkiella cookevillensis' and 'Candidatus Berkiella aquae'.</title>
        <authorList>
            <person name="Mehari Y.T."/>
            <person name="Arivett B.A."/>
            <person name="Farone A.L."/>
            <person name="Gunderson J.H."/>
            <person name="Farone M.B."/>
        </authorList>
    </citation>
    <scope>NUCLEOTIDE SEQUENCE</scope>
    <source>
        <strain evidence="8">HT99</strain>
    </source>
</reference>
<dbReference type="STRING" id="295108.HT99x_01185"/>
<dbReference type="GO" id="GO:0046872">
    <property type="term" value="F:metal ion binding"/>
    <property type="evidence" value="ECO:0007669"/>
    <property type="project" value="UniProtKB-KW"/>
</dbReference>
<gene>
    <name evidence="7" type="primary">prnD_2</name>
    <name evidence="8" type="ORF">HT99x_002680</name>
    <name evidence="7" type="ORF">HT99x_01185</name>
</gene>
<evidence type="ECO:0000313" key="7">
    <source>
        <dbReference type="EMBL" id="KRG21991.1"/>
    </source>
</evidence>
<dbReference type="PATRIC" id="fig|1590043.3.peg.1197"/>
<keyword evidence="9" id="KW-1185">Reference proteome</keyword>
<dbReference type="OrthoDB" id="9800167at2"/>
<keyword evidence="4" id="KW-0408">Iron</keyword>
<evidence type="ECO:0000259" key="6">
    <source>
        <dbReference type="PROSITE" id="PS51296"/>
    </source>
</evidence>
<dbReference type="GO" id="GO:0051213">
    <property type="term" value="F:dioxygenase activity"/>
    <property type="evidence" value="ECO:0007669"/>
    <property type="project" value="UniProtKB-KW"/>
</dbReference>
<reference evidence="7" key="1">
    <citation type="submission" date="2015-09" db="EMBL/GenBank/DDBJ databases">
        <title>Draft Genome Sequences of Two Novel Amoeba-resistant Intranuclear Bacteria, Candidatus Berkiella cookevillensis and Candidatus Berkiella aquae.</title>
        <authorList>
            <person name="Mehari Y.T."/>
            <person name="Arivett B.A."/>
            <person name="Farone A.L."/>
            <person name="Gunderson J.H."/>
            <person name="Farone M.B."/>
        </authorList>
    </citation>
    <scope>NUCLEOTIDE SEQUENCE [LARGE SCALE GENOMIC DNA]</scope>
    <source>
        <strain evidence="7">HT99</strain>
    </source>
</reference>
<reference evidence="8" key="3">
    <citation type="submission" date="2021-06" db="EMBL/GenBank/DDBJ databases">
        <title>Genomic Description and Analysis of Intracellular Bacteria, Candidatus Berkiella cookevillensis and Candidatus Berkiella aquae.</title>
        <authorList>
            <person name="Kidane D.T."/>
            <person name="Mehari Y.T."/>
            <person name="Rice F.C."/>
            <person name="Arivett B.A."/>
            <person name="Farone A.L."/>
            <person name="Berk S.G."/>
            <person name="Farone M.B."/>
        </authorList>
    </citation>
    <scope>NUCLEOTIDE SEQUENCE</scope>
    <source>
        <strain evidence="8">HT99</strain>
    </source>
</reference>
<keyword evidence="1" id="KW-0001">2Fe-2S</keyword>